<dbReference type="GO" id="GO:0016740">
    <property type="term" value="F:transferase activity"/>
    <property type="evidence" value="ECO:0007669"/>
    <property type="project" value="UniProtKB-KW"/>
</dbReference>
<dbReference type="InterPro" id="IPR050113">
    <property type="entry name" value="Ub_conjugating_enzyme"/>
</dbReference>
<dbReference type="InterPro" id="IPR016135">
    <property type="entry name" value="UBQ-conjugating_enzyme/RWD"/>
</dbReference>
<sequence length="166" mass="18496">MSTQALARLGQDRKDWRKFRPFGFSAKPCINTDGAVDLLNWTCTVPGKEATAWEGGKYPLKLAFSAQYPSRAPSASFPAGFLHPNVYPDGHVCLSILNDDEDLGGTWAPSISVKQILLSIQQLLDEPNLQSPAQHLAEEMLRKTPLKYQEEIRKQALKYTSSDDEC</sequence>
<dbReference type="SMART" id="SM00212">
    <property type="entry name" value="UBCc"/>
    <property type="match status" value="1"/>
</dbReference>
<gene>
    <name evidence="6" type="ORF">CEUSTIGMA_g7977.t1</name>
</gene>
<keyword evidence="2 4" id="KW-0833">Ubl conjugation pathway</keyword>
<dbReference type="AlphaFoldDB" id="A0A250XCC6"/>
<evidence type="ECO:0000256" key="2">
    <source>
        <dbReference type="ARBA" id="ARBA00022786"/>
    </source>
</evidence>
<dbReference type="SUPFAM" id="SSF54495">
    <property type="entry name" value="UBC-like"/>
    <property type="match status" value="1"/>
</dbReference>
<dbReference type="InterPro" id="IPR000608">
    <property type="entry name" value="UBC"/>
</dbReference>
<dbReference type="Gene3D" id="3.10.110.10">
    <property type="entry name" value="Ubiquitin Conjugating Enzyme"/>
    <property type="match status" value="1"/>
</dbReference>
<dbReference type="OrthoDB" id="6600758at2759"/>
<evidence type="ECO:0000256" key="4">
    <source>
        <dbReference type="RuleBase" id="RU362109"/>
    </source>
</evidence>
<keyword evidence="4" id="KW-0067">ATP-binding</keyword>
<keyword evidence="7" id="KW-1185">Reference proteome</keyword>
<organism evidence="6 7">
    <name type="scientific">Chlamydomonas eustigma</name>
    <dbReference type="NCBI Taxonomy" id="1157962"/>
    <lineage>
        <taxon>Eukaryota</taxon>
        <taxon>Viridiplantae</taxon>
        <taxon>Chlorophyta</taxon>
        <taxon>core chlorophytes</taxon>
        <taxon>Chlorophyceae</taxon>
        <taxon>CS clade</taxon>
        <taxon>Chlamydomonadales</taxon>
        <taxon>Chlamydomonadaceae</taxon>
        <taxon>Chlamydomonas</taxon>
    </lineage>
</organism>
<evidence type="ECO:0000259" key="5">
    <source>
        <dbReference type="PROSITE" id="PS50127"/>
    </source>
</evidence>
<evidence type="ECO:0000313" key="7">
    <source>
        <dbReference type="Proteomes" id="UP000232323"/>
    </source>
</evidence>
<protein>
    <recommendedName>
        <fullName evidence="5">UBC core domain-containing protein</fullName>
    </recommendedName>
</protein>
<proteinExistence type="inferred from homology"/>
<dbReference type="CDD" id="cd23798">
    <property type="entry name" value="UBCc_UBE2I"/>
    <property type="match status" value="1"/>
</dbReference>
<dbReference type="PROSITE" id="PS00183">
    <property type="entry name" value="UBC_1"/>
    <property type="match status" value="1"/>
</dbReference>
<evidence type="ECO:0000313" key="6">
    <source>
        <dbReference type="EMBL" id="GAX80539.1"/>
    </source>
</evidence>
<keyword evidence="4" id="KW-0547">Nucleotide-binding</keyword>
<comment type="caution">
    <text evidence="6">The sequence shown here is derived from an EMBL/GenBank/DDBJ whole genome shotgun (WGS) entry which is preliminary data.</text>
</comment>
<dbReference type="Pfam" id="PF00179">
    <property type="entry name" value="UQ_con"/>
    <property type="match status" value="1"/>
</dbReference>
<feature type="domain" description="UBC core" evidence="5">
    <location>
        <begin position="4"/>
        <end position="161"/>
    </location>
</feature>
<feature type="active site" description="Glycyl thioester intermediate" evidence="3">
    <location>
        <position position="93"/>
    </location>
</feature>
<dbReference type="InterPro" id="IPR023313">
    <property type="entry name" value="UBQ-conjugating_AS"/>
</dbReference>
<evidence type="ECO:0000256" key="3">
    <source>
        <dbReference type="PROSITE-ProRule" id="PRU10133"/>
    </source>
</evidence>
<dbReference type="GO" id="GO:0005524">
    <property type="term" value="F:ATP binding"/>
    <property type="evidence" value="ECO:0007669"/>
    <property type="project" value="UniProtKB-UniRule"/>
</dbReference>
<accession>A0A250XCC6</accession>
<dbReference type="Proteomes" id="UP000232323">
    <property type="component" value="Unassembled WGS sequence"/>
</dbReference>
<dbReference type="EMBL" id="BEGY01000053">
    <property type="protein sequence ID" value="GAX80539.1"/>
    <property type="molecule type" value="Genomic_DNA"/>
</dbReference>
<reference evidence="6 7" key="1">
    <citation type="submission" date="2017-08" db="EMBL/GenBank/DDBJ databases">
        <title>Acidophilic green algal genome provides insights into adaptation to an acidic environment.</title>
        <authorList>
            <person name="Hirooka S."/>
            <person name="Hirose Y."/>
            <person name="Kanesaki Y."/>
            <person name="Higuchi S."/>
            <person name="Fujiwara T."/>
            <person name="Onuma R."/>
            <person name="Era A."/>
            <person name="Ohbayashi R."/>
            <person name="Uzuka A."/>
            <person name="Nozaki H."/>
            <person name="Yoshikawa H."/>
            <person name="Miyagishima S.Y."/>
        </authorList>
    </citation>
    <scope>NUCLEOTIDE SEQUENCE [LARGE SCALE GENOMIC DNA]</scope>
    <source>
        <strain evidence="6 7">NIES-2499</strain>
    </source>
</reference>
<comment type="similarity">
    <text evidence="4">Belongs to the ubiquitin-conjugating enzyme family.</text>
</comment>
<dbReference type="STRING" id="1157962.A0A250XCC6"/>
<evidence type="ECO:0000256" key="1">
    <source>
        <dbReference type="ARBA" id="ARBA00022679"/>
    </source>
</evidence>
<dbReference type="PROSITE" id="PS50127">
    <property type="entry name" value="UBC_2"/>
    <property type="match status" value="1"/>
</dbReference>
<name>A0A250XCC6_9CHLO</name>
<keyword evidence="1" id="KW-0808">Transferase</keyword>
<dbReference type="PANTHER" id="PTHR24067">
    <property type="entry name" value="UBIQUITIN-CONJUGATING ENZYME E2"/>
    <property type="match status" value="1"/>
</dbReference>